<dbReference type="SMART" id="SM00271">
    <property type="entry name" value="DnaJ"/>
    <property type="match status" value="1"/>
</dbReference>
<dbReference type="Gene3D" id="2.10.230.10">
    <property type="entry name" value="Heat shock protein DnaJ, cysteine-rich domain"/>
    <property type="match status" value="1"/>
</dbReference>
<evidence type="ECO:0000256" key="1">
    <source>
        <dbReference type="ARBA" id="ARBA00022705"/>
    </source>
</evidence>
<dbReference type="GO" id="GO:0031072">
    <property type="term" value="F:heat shock protein binding"/>
    <property type="evidence" value="ECO:0007669"/>
    <property type="project" value="InterPro"/>
</dbReference>
<feature type="zinc finger region" description="CR-type" evidence="7">
    <location>
        <begin position="120"/>
        <end position="198"/>
    </location>
</feature>
<dbReference type="CDD" id="cd10719">
    <property type="entry name" value="DnaJ_zf"/>
    <property type="match status" value="1"/>
</dbReference>
<evidence type="ECO:0000259" key="8">
    <source>
        <dbReference type="PROSITE" id="PS50076"/>
    </source>
</evidence>
<evidence type="ECO:0000313" key="10">
    <source>
        <dbReference type="EMBL" id="QSW37940.1"/>
    </source>
</evidence>
<keyword evidence="1" id="KW-0235">DNA replication</keyword>
<dbReference type="InterPro" id="IPR036869">
    <property type="entry name" value="J_dom_sf"/>
</dbReference>
<name>A0A975ADV0_9PROT</name>
<dbReference type="PRINTS" id="PR00625">
    <property type="entry name" value="JDOMAIN"/>
</dbReference>
<dbReference type="GO" id="GO:0006260">
    <property type="term" value="P:DNA replication"/>
    <property type="evidence" value="ECO:0007669"/>
    <property type="project" value="UniProtKB-KW"/>
</dbReference>
<dbReference type="Pfam" id="PF01556">
    <property type="entry name" value="DnaJ_C"/>
    <property type="match status" value="1"/>
</dbReference>
<dbReference type="GO" id="GO:0042026">
    <property type="term" value="P:protein refolding"/>
    <property type="evidence" value="ECO:0007669"/>
    <property type="project" value="TreeGrafter"/>
</dbReference>
<reference evidence="10" key="1">
    <citation type="submission" date="2021-02" db="EMBL/GenBank/DDBJ databases">
        <authorList>
            <person name="Franco D."/>
        </authorList>
    </citation>
    <scope>NUCLEOTIDE SEQUENCE</scope>
    <source>
        <strain evidence="10">RANSCY</strain>
    </source>
</reference>
<dbReference type="GO" id="GO:0051082">
    <property type="term" value="F:unfolded protein binding"/>
    <property type="evidence" value="ECO:0007669"/>
    <property type="project" value="InterPro"/>
</dbReference>
<dbReference type="InterPro" id="IPR002939">
    <property type="entry name" value="DnaJ_C"/>
</dbReference>
<dbReference type="InterPro" id="IPR001305">
    <property type="entry name" value="HSP_DnaJ_Cys-rich_dom"/>
</dbReference>
<evidence type="ECO:0000256" key="6">
    <source>
        <dbReference type="ARBA" id="ARBA00023016"/>
    </source>
</evidence>
<dbReference type="Pfam" id="PF00226">
    <property type="entry name" value="DnaJ"/>
    <property type="match status" value="1"/>
</dbReference>
<organism evidence="10 11">
    <name type="scientific">Candidatus Vidania fulgoroideorum</name>
    <dbReference type="NCBI Taxonomy" id="881286"/>
    <lineage>
        <taxon>Bacteria</taxon>
        <taxon>Pseudomonadati</taxon>
        <taxon>Pseudomonadota</taxon>
        <taxon>Betaproteobacteria</taxon>
        <taxon>Candidatus Vidania</taxon>
    </lineage>
</organism>
<evidence type="ECO:0000313" key="11">
    <source>
        <dbReference type="Proteomes" id="UP000663347"/>
    </source>
</evidence>
<feature type="domain" description="CR-type" evidence="9">
    <location>
        <begin position="120"/>
        <end position="198"/>
    </location>
</feature>
<dbReference type="EMBL" id="CP071412">
    <property type="protein sequence ID" value="QSW37940.1"/>
    <property type="molecule type" value="Genomic_DNA"/>
</dbReference>
<evidence type="ECO:0000256" key="5">
    <source>
        <dbReference type="ARBA" id="ARBA00022833"/>
    </source>
</evidence>
<dbReference type="PANTHER" id="PTHR43096">
    <property type="entry name" value="DNAJ HOMOLOG 1, MITOCHONDRIAL-RELATED"/>
    <property type="match status" value="1"/>
</dbReference>
<reference evidence="10" key="2">
    <citation type="submission" date="2021-03" db="EMBL/GenBank/DDBJ databases">
        <title>Alternative transmission patterns in independently acquired nutritional co-symbionts of Dictyopharidae planthoppers.</title>
        <authorList>
            <person name="Michalik A."/>
            <person name="Lukasik P."/>
        </authorList>
    </citation>
    <scope>NUCLEOTIDE SEQUENCE</scope>
    <source>
        <strain evidence="10">RANSCY</strain>
    </source>
</reference>
<dbReference type="Gene3D" id="2.60.260.20">
    <property type="entry name" value="Urease metallochaperone UreE, N-terminal domain"/>
    <property type="match status" value="2"/>
</dbReference>
<dbReference type="CDD" id="cd06257">
    <property type="entry name" value="DnaJ"/>
    <property type="match status" value="1"/>
</dbReference>
<evidence type="ECO:0000256" key="4">
    <source>
        <dbReference type="ARBA" id="ARBA00022771"/>
    </source>
</evidence>
<dbReference type="Gene3D" id="1.10.287.110">
    <property type="entry name" value="DnaJ domain"/>
    <property type="match status" value="1"/>
</dbReference>
<evidence type="ECO:0000256" key="3">
    <source>
        <dbReference type="ARBA" id="ARBA00022737"/>
    </source>
</evidence>
<protein>
    <submittedName>
        <fullName evidence="10">DnaJ domain-containing protein</fullName>
    </submittedName>
</protein>
<dbReference type="Pfam" id="PF00684">
    <property type="entry name" value="DnaJ_CXXCXGXG"/>
    <property type="match status" value="1"/>
</dbReference>
<evidence type="ECO:0000256" key="2">
    <source>
        <dbReference type="ARBA" id="ARBA00022723"/>
    </source>
</evidence>
<dbReference type="CDD" id="cd10747">
    <property type="entry name" value="DnaJ_C"/>
    <property type="match status" value="1"/>
</dbReference>
<evidence type="ECO:0000256" key="7">
    <source>
        <dbReference type="PROSITE-ProRule" id="PRU00546"/>
    </source>
</evidence>
<dbReference type="PROSITE" id="PS51188">
    <property type="entry name" value="ZF_CR"/>
    <property type="match status" value="1"/>
</dbReference>
<dbReference type="SUPFAM" id="SSF49493">
    <property type="entry name" value="HSP40/DnaJ peptide-binding domain"/>
    <property type="match status" value="2"/>
</dbReference>
<dbReference type="GO" id="GO:0005737">
    <property type="term" value="C:cytoplasm"/>
    <property type="evidence" value="ECO:0007669"/>
    <property type="project" value="TreeGrafter"/>
</dbReference>
<dbReference type="GO" id="GO:0008270">
    <property type="term" value="F:zinc ion binding"/>
    <property type="evidence" value="ECO:0007669"/>
    <property type="project" value="UniProtKB-KW"/>
</dbReference>
<dbReference type="InterPro" id="IPR036410">
    <property type="entry name" value="HSP_DnaJ_Cys-rich_dom_sf"/>
</dbReference>
<dbReference type="InterPro" id="IPR001623">
    <property type="entry name" value="DnaJ_domain"/>
</dbReference>
<keyword evidence="4 7" id="KW-0863">Zinc-finger</keyword>
<evidence type="ECO:0000259" key="9">
    <source>
        <dbReference type="PROSITE" id="PS51188"/>
    </source>
</evidence>
<dbReference type="InterPro" id="IPR008971">
    <property type="entry name" value="HSP40/DnaJ_pept-bd"/>
</dbReference>
<dbReference type="SUPFAM" id="SSF57938">
    <property type="entry name" value="DnaJ/Hsp40 cysteine-rich domain"/>
    <property type="match status" value="1"/>
</dbReference>
<dbReference type="SUPFAM" id="SSF46565">
    <property type="entry name" value="Chaperone J-domain"/>
    <property type="match status" value="1"/>
</dbReference>
<sequence length="340" mass="39288">MLKKYYEILGLNENSSLQEVKKAYRRLAMKYHPDRNPGKESEEKFKEIKEAYERITNKDNTSNEEFREYNERSSNQSSYEGNGDFEDIFKSFFSEDNYDSEFVKEKIIKVNISILQGHRGFKYKSNINLWKLCNICEGRKYDSVSKTKVCYCCNGLGFIKKISSFFSIKQQCSKCKGKGIIIFDYCKKCKGMGRIRSKERLSIEVPKGVLSGTRFRIEGLKDLIDLENDIYSDIYIEIFLKSEKNISLDKNGNIHANIKVFFINSILGGSVKSNILGESIKINIPECTQNNDVILVSGKGYNVINSNSRTDLYIHIYVVNPRSINNSQRTALLKLKQFFC</sequence>
<keyword evidence="5 7" id="KW-0862">Zinc</keyword>
<dbReference type="Proteomes" id="UP000663347">
    <property type="component" value="Chromosome"/>
</dbReference>
<keyword evidence="6" id="KW-0346">Stress response</keyword>
<proteinExistence type="predicted"/>
<dbReference type="PROSITE" id="PS50076">
    <property type="entry name" value="DNAJ_2"/>
    <property type="match status" value="1"/>
</dbReference>
<dbReference type="PANTHER" id="PTHR43096:SF10">
    <property type="entry name" value="CHAPERONE PROTEIN DNAJ A6, CHLOROPLASTIC"/>
    <property type="match status" value="1"/>
</dbReference>
<feature type="domain" description="J" evidence="8">
    <location>
        <begin position="4"/>
        <end position="70"/>
    </location>
</feature>
<keyword evidence="3" id="KW-0677">Repeat</keyword>
<keyword evidence="2 7" id="KW-0479">Metal-binding</keyword>
<gene>
    <name evidence="10" type="ORF">JSR06_00570</name>
</gene>
<dbReference type="AlphaFoldDB" id="A0A975ADV0"/>
<accession>A0A975ADV0</accession>